<feature type="domain" description="Transposase IS66 central" evidence="1">
    <location>
        <begin position="28"/>
        <end position="63"/>
    </location>
</feature>
<comment type="caution">
    <text evidence="2">The sequence shown here is derived from an EMBL/GenBank/DDBJ whole genome shotgun (WGS) entry which is preliminary data.</text>
</comment>
<organism evidence="2 3">
    <name type="scientific">Litchfieldella qijiaojingensis</name>
    <dbReference type="NCBI Taxonomy" id="980347"/>
    <lineage>
        <taxon>Bacteria</taxon>
        <taxon>Pseudomonadati</taxon>
        <taxon>Pseudomonadota</taxon>
        <taxon>Gammaproteobacteria</taxon>
        <taxon>Oceanospirillales</taxon>
        <taxon>Halomonadaceae</taxon>
        <taxon>Litchfieldella</taxon>
    </lineage>
</organism>
<proteinExistence type="predicted"/>
<dbReference type="Proteomes" id="UP000653056">
    <property type="component" value="Unassembled WGS sequence"/>
</dbReference>
<keyword evidence="3" id="KW-1185">Reference proteome</keyword>
<evidence type="ECO:0000313" key="3">
    <source>
        <dbReference type="Proteomes" id="UP000653056"/>
    </source>
</evidence>
<reference evidence="3" key="1">
    <citation type="journal article" date="2019" name="Int. J. Syst. Evol. Microbiol.">
        <title>The Global Catalogue of Microorganisms (GCM) 10K type strain sequencing project: providing services to taxonomists for standard genome sequencing and annotation.</title>
        <authorList>
            <consortium name="The Broad Institute Genomics Platform"/>
            <consortium name="The Broad Institute Genome Sequencing Center for Infectious Disease"/>
            <person name="Wu L."/>
            <person name="Ma J."/>
        </authorList>
    </citation>
    <scope>NUCLEOTIDE SEQUENCE [LARGE SCALE GENOMIC DNA]</scope>
    <source>
        <strain evidence="3">KCTC 22228</strain>
    </source>
</reference>
<dbReference type="Pfam" id="PF03050">
    <property type="entry name" value="DDE_Tnp_IS66"/>
    <property type="match status" value="1"/>
</dbReference>
<gene>
    <name evidence="2" type="ORF">GCM10007160_25600</name>
</gene>
<dbReference type="PANTHER" id="PTHR33678">
    <property type="entry name" value="BLL1576 PROTEIN"/>
    <property type="match status" value="1"/>
</dbReference>
<accession>A0ABQ2YZ32</accession>
<dbReference type="PANTHER" id="PTHR33678:SF1">
    <property type="entry name" value="BLL1576 PROTEIN"/>
    <property type="match status" value="1"/>
</dbReference>
<dbReference type="InterPro" id="IPR052344">
    <property type="entry name" value="Transposase-related"/>
</dbReference>
<sequence>MRDASNVLTQPRCEILVQAPMPAQAIDKGIPTSGLLAQVMIAKYADHLPLYRQEQIFARAGVACR</sequence>
<evidence type="ECO:0000259" key="1">
    <source>
        <dbReference type="Pfam" id="PF03050"/>
    </source>
</evidence>
<dbReference type="InterPro" id="IPR004291">
    <property type="entry name" value="Transposase_IS66_central"/>
</dbReference>
<evidence type="ECO:0000313" key="2">
    <source>
        <dbReference type="EMBL" id="GGX96836.1"/>
    </source>
</evidence>
<name>A0ABQ2YZ32_9GAMM</name>
<dbReference type="EMBL" id="BMXS01000012">
    <property type="protein sequence ID" value="GGX96836.1"/>
    <property type="molecule type" value="Genomic_DNA"/>
</dbReference>
<protein>
    <recommendedName>
        <fullName evidence="1">Transposase IS66 central domain-containing protein</fullName>
    </recommendedName>
</protein>